<dbReference type="Pfam" id="PF02838">
    <property type="entry name" value="Glyco_hydro_20b"/>
    <property type="match status" value="1"/>
</dbReference>
<evidence type="ECO:0000313" key="11">
    <source>
        <dbReference type="EMBL" id="MDX6848524.1"/>
    </source>
</evidence>
<keyword evidence="12" id="KW-1185">Reference proteome</keyword>
<dbReference type="SUPFAM" id="SSF51445">
    <property type="entry name" value="(Trans)glycosidases"/>
    <property type="match status" value="1"/>
</dbReference>
<dbReference type="SUPFAM" id="SSF55545">
    <property type="entry name" value="beta-N-acetylhexosaminidase-like domain"/>
    <property type="match status" value="1"/>
</dbReference>
<dbReference type="InterPro" id="IPR015883">
    <property type="entry name" value="Glyco_hydro_20_cat"/>
</dbReference>
<evidence type="ECO:0000256" key="3">
    <source>
        <dbReference type="ARBA" id="ARBA00012663"/>
    </source>
</evidence>
<keyword evidence="5" id="KW-0326">Glycosidase</keyword>
<evidence type="ECO:0000259" key="10">
    <source>
        <dbReference type="Pfam" id="PF02838"/>
    </source>
</evidence>
<dbReference type="PANTHER" id="PTHR22600:SF57">
    <property type="entry name" value="BETA-N-ACETYLHEXOSAMINIDASE"/>
    <property type="match status" value="1"/>
</dbReference>
<dbReference type="EMBL" id="JAXAFO010000005">
    <property type="protein sequence ID" value="MDX6848524.1"/>
    <property type="molecule type" value="Genomic_DNA"/>
</dbReference>
<evidence type="ECO:0000313" key="12">
    <source>
        <dbReference type="Proteomes" id="UP001273505"/>
    </source>
</evidence>
<evidence type="ECO:0000259" key="9">
    <source>
        <dbReference type="Pfam" id="PF00728"/>
    </source>
</evidence>
<keyword evidence="4" id="KW-0378">Hydrolase</keyword>
<name>A0ABU4RV34_9GAMM</name>
<evidence type="ECO:0000256" key="4">
    <source>
        <dbReference type="ARBA" id="ARBA00022801"/>
    </source>
</evidence>
<dbReference type="PRINTS" id="PR00738">
    <property type="entry name" value="GLHYDRLASE20"/>
</dbReference>
<evidence type="ECO:0000256" key="5">
    <source>
        <dbReference type="ARBA" id="ARBA00023295"/>
    </source>
</evidence>
<dbReference type="InterPro" id="IPR015882">
    <property type="entry name" value="HEX_bac_N"/>
</dbReference>
<feature type="chain" id="PRO_5046787980" description="beta-N-acetylhexosaminidase" evidence="8">
    <location>
        <begin position="19"/>
        <end position="801"/>
    </location>
</feature>
<comment type="caution">
    <text evidence="11">The sequence shown here is derived from an EMBL/GenBank/DDBJ whole genome shotgun (WGS) entry which is preliminary data.</text>
</comment>
<gene>
    <name evidence="11" type="ORF">SCD92_04075</name>
</gene>
<feature type="domain" description="Glycoside hydrolase family 20 catalytic" evidence="9">
    <location>
        <begin position="157"/>
        <end position="414"/>
    </location>
</feature>
<dbReference type="RefSeq" id="WP_302724757.1">
    <property type="nucleotide sequence ID" value="NZ_JAULRU010000823.1"/>
</dbReference>
<accession>A0ABU4RV34</accession>
<dbReference type="EC" id="3.2.1.52" evidence="3"/>
<dbReference type="Gene3D" id="3.30.379.10">
    <property type="entry name" value="Chitobiase/beta-hexosaminidase domain 2-like"/>
    <property type="match status" value="1"/>
</dbReference>
<evidence type="ECO:0000256" key="6">
    <source>
        <dbReference type="ARBA" id="ARBA00030512"/>
    </source>
</evidence>
<comment type="catalytic activity">
    <reaction evidence="1">
        <text>Hydrolysis of terminal non-reducing N-acetyl-D-hexosamine residues in N-acetyl-beta-D-hexosaminides.</text>
        <dbReference type="EC" id="3.2.1.52"/>
    </reaction>
</comment>
<dbReference type="Pfam" id="PF00728">
    <property type="entry name" value="Glyco_hydro_20"/>
    <property type="match status" value="2"/>
</dbReference>
<keyword evidence="8" id="KW-0732">Signal</keyword>
<evidence type="ECO:0000256" key="1">
    <source>
        <dbReference type="ARBA" id="ARBA00001231"/>
    </source>
</evidence>
<feature type="domain" description="Glycoside hydrolase family 20 catalytic" evidence="9">
    <location>
        <begin position="542"/>
        <end position="588"/>
    </location>
</feature>
<dbReference type="InterPro" id="IPR017853">
    <property type="entry name" value="GH"/>
</dbReference>
<dbReference type="InterPro" id="IPR029018">
    <property type="entry name" value="Hex-like_dom2"/>
</dbReference>
<protein>
    <recommendedName>
        <fullName evidence="3">beta-N-acetylhexosaminidase</fullName>
        <ecNumber evidence="3">3.2.1.52</ecNumber>
    </recommendedName>
    <alternativeName>
        <fullName evidence="6">Beta-N-acetylhexosaminidase</fullName>
    </alternativeName>
    <alternativeName>
        <fullName evidence="7">N-acetyl-beta-glucosaminidase</fullName>
    </alternativeName>
</protein>
<dbReference type="InterPro" id="IPR025705">
    <property type="entry name" value="Beta_hexosaminidase_sua/sub"/>
</dbReference>
<evidence type="ECO:0000256" key="8">
    <source>
        <dbReference type="SAM" id="SignalP"/>
    </source>
</evidence>
<dbReference type="Proteomes" id="UP001273505">
    <property type="component" value="Unassembled WGS sequence"/>
</dbReference>
<comment type="similarity">
    <text evidence="2">Belongs to the glycosyl hydrolase 20 family.</text>
</comment>
<evidence type="ECO:0000256" key="2">
    <source>
        <dbReference type="ARBA" id="ARBA00006285"/>
    </source>
</evidence>
<reference evidence="11 12" key="1">
    <citation type="submission" date="2023-11" db="EMBL/GenBank/DDBJ databases">
        <title>Gilvimarinus fulvus sp. nov., isolated from the surface of Kelp.</title>
        <authorList>
            <person name="Sun Y.Y."/>
            <person name="Gong Y."/>
            <person name="Du Z.J."/>
        </authorList>
    </citation>
    <scope>NUCLEOTIDE SEQUENCE [LARGE SCALE GENOMIC DNA]</scope>
    <source>
        <strain evidence="11 12">SDUM040013</strain>
    </source>
</reference>
<dbReference type="Gene3D" id="3.20.20.80">
    <property type="entry name" value="Glycosidases"/>
    <property type="match status" value="2"/>
</dbReference>
<proteinExistence type="inferred from homology"/>
<feature type="signal peptide" evidence="8">
    <location>
        <begin position="1"/>
        <end position="18"/>
    </location>
</feature>
<sequence length="801" mass="88283">MKLIIALSVLLLALVAYGDDSVAVPDIDLMPMPQSVAASGEVFALTGLPVIEAPDEASERLQAALGRFEQRLSQQTGLTTAGAKIALSIIVDDNAYDLLDKNGEGYTLKVAATGIELSANSERGALHGLETLLQLAGISTDQQPQLPVVTIVDAPRFAWRGLLLDSVRHFLPIDDIKRQIDGMAAAKLNVFHWHLTDDQGWRLESKTYPRLHEVASNGQFYTQEQVIDVIAYAAARGVYVLPEIDMPGHASAIALAYPKLMSAPGPYAAEDRWGVHKPLLNPANPEVYQFAEAVLGEVASLFPFPYVHIGGDEVDAEHWETNPEIQAFARANKLADSHAIHAYFNQRLADILGELNRKMIGWDEVLHPDLPEGTIVQSWQGPDALGRAINMGFPALLSTGFYLDQPQYASYHHRVKFVPQKIDIAIEPTASEPWRSWSFKAPRKRGSAVQGHLTLLGQGENLRGFIDFKGKSRQTLNNVRVNGEHISFNIDTWMGPVTANLTAKKSDLSGSLLVGNAPYALTATLVATNTIANSQIPKPVAKDYIGEDKLDQVLGGEAALWSEMVDHTNLDLRLWPRGFVVAERLWSDAAVTDEMSMQRRLNAVSMWSAKSVGLQHFAQQQTLLAKLAPHLAVDTLLTFSSAIEPAHYYHRHHEKSEKETYSRRDSLNRFADALPSQSNPALQFSQHVTQWLHQRHNDALTQNTQQQLNVWQDASIAVGKSQSIEPNSELAQLSESVEKVSYAGLALMAHLLYERNLSKEQLESFAGTLEQAQSIQHEVIIAAAFGVSQLLDAADLKRNKP</sequence>
<feature type="domain" description="Beta-hexosaminidase bacterial type N-terminal" evidence="10">
    <location>
        <begin position="27"/>
        <end position="154"/>
    </location>
</feature>
<organism evidence="11 12">
    <name type="scientific">Gilvimarinus gilvus</name>
    <dbReference type="NCBI Taxonomy" id="3058038"/>
    <lineage>
        <taxon>Bacteria</taxon>
        <taxon>Pseudomonadati</taxon>
        <taxon>Pseudomonadota</taxon>
        <taxon>Gammaproteobacteria</taxon>
        <taxon>Cellvibrionales</taxon>
        <taxon>Cellvibrionaceae</taxon>
        <taxon>Gilvimarinus</taxon>
    </lineage>
</organism>
<dbReference type="PANTHER" id="PTHR22600">
    <property type="entry name" value="BETA-HEXOSAMINIDASE"/>
    <property type="match status" value="1"/>
</dbReference>
<evidence type="ECO:0000256" key="7">
    <source>
        <dbReference type="ARBA" id="ARBA00033000"/>
    </source>
</evidence>